<protein>
    <submittedName>
        <fullName evidence="1">Uncharacterized protein</fullName>
    </submittedName>
</protein>
<organism evidence="1 2">
    <name type="scientific">Thalassovita taeanensis</name>
    <dbReference type="NCBI Taxonomy" id="657014"/>
    <lineage>
        <taxon>Bacteria</taxon>
        <taxon>Pseudomonadati</taxon>
        <taxon>Pseudomonadota</taxon>
        <taxon>Alphaproteobacteria</taxon>
        <taxon>Rhodobacterales</taxon>
        <taxon>Roseobacteraceae</taxon>
        <taxon>Thalassovita</taxon>
    </lineage>
</organism>
<name>A0A1H9KBT9_9RHOB</name>
<evidence type="ECO:0000313" key="1">
    <source>
        <dbReference type="EMBL" id="SEQ96666.1"/>
    </source>
</evidence>
<dbReference type="RefSeq" id="WP_090271138.1">
    <property type="nucleotide sequence ID" value="NZ_FOEP01000018.1"/>
</dbReference>
<dbReference type="EMBL" id="FOEP01000018">
    <property type="protein sequence ID" value="SEQ96666.1"/>
    <property type="molecule type" value="Genomic_DNA"/>
</dbReference>
<dbReference type="OrthoDB" id="8349919at2"/>
<dbReference type="STRING" id="657014.SAMN04488092_1189"/>
<evidence type="ECO:0000313" key="2">
    <source>
        <dbReference type="Proteomes" id="UP000198634"/>
    </source>
</evidence>
<dbReference type="AlphaFoldDB" id="A0A1H9KBT9"/>
<sequence length="207" mass="22762">MPSFNTVIVSTLVDVETRLEDFDVTRQQIMAIGQTARAYADDASPSMPLNAAGMLSYIHGVGELRQQLVGPDYVPDRTCGIEAVVKRDRTVRIGFQNVDKCCVNMPPLPRSEKGSGAESLSGPDLFVNAGMKPGPLTAVLKDGIRTYYVMVGLDGSVELSCPVIEKGKFVHWMERIYIYSPDSDWEADPQTDTGPIEDFDITVSFKH</sequence>
<gene>
    <name evidence="1" type="ORF">SAMN04488092_1189</name>
</gene>
<keyword evidence="2" id="KW-1185">Reference proteome</keyword>
<proteinExistence type="predicted"/>
<reference evidence="1 2" key="1">
    <citation type="submission" date="2016-10" db="EMBL/GenBank/DDBJ databases">
        <authorList>
            <person name="de Groot N.N."/>
        </authorList>
    </citation>
    <scope>NUCLEOTIDE SEQUENCE [LARGE SCALE GENOMIC DNA]</scope>
    <source>
        <strain evidence="1 2">DSM 22007</strain>
    </source>
</reference>
<dbReference type="Proteomes" id="UP000198634">
    <property type="component" value="Unassembled WGS sequence"/>
</dbReference>
<accession>A0A1H9KBT9</accession>